<feature type="compositionally biased region" description="Low complexity" evidence="1">
    <location>
        <begin position="299"/>
        <end position="316"/>
    </location>
</feature>
<dbReference type="InterPro" id="IPR011050">
    <property type="entry name" value="Pectin_lyase_fold/virulence"/>
</dbReference>
<dbReference type="CDD" id="cd01344">
    <property type="entry name" value="PL2_Passenger_AT"/>
    <property type="match status" value="1"/>
</dbReference>
<organism evidence="3">
    <name type="scientific">Salmonella senftenberg</name>
    <dbReference type="NCBI Taxonomy" id="28150"/>
    <lineage>
        <taxon>Bacteria</taxon>
        <taxon>Pseudomonadati</taxon>
        <taxon>Pseudomonadota</taxon>
        <taxon>Gammaproteobacteria</taxon>
        <taxon>Enterobacterales</taxon>
        <taxon>Enterobacteriaceae</taxon>
        <taxon>Salmonella</taxon>
    </lineage>
</organism>
<dbReference type="PROSITE" id="PS51208">
    <property type="entry name" value="AUTOTRANSPORTER"/>
    <property type="match status" value="1"/>
</dbReference>
<evidence type="ECO:0000256" key="1">
    <source>
        <dbReference type="SAM" id="MobiDB-lite"/>
    </source>
</evidence>
<dbReference type="SUPFAM" id="SSF51126">
    <property type="entry name" value="Pectin lyase-like"/>
    <property type="match status" value="1"/>
</dbReference>
<sequence>MKRNLNTSYRLVWNDVLGAFVAVSELAKAKGKRTGAVLAVTVAGLAGSAAALADGSNITVPGGESVTGVVVSNHDSHQVYGQAAGSIINTGQEYGDDDENNQGGQFIQSGGVATSSVVNASGLEAVLKGGSATDTIVNSGGGQSVHGEATGTVLNGGSQWVHDGGVANGTVINEAGYQLVKAGATASGTVVNTGSQGGPDAENSDGQFVSGDVTDTLINANGRQVIFEGGSADTTTVKMGGDQSVHGVAKNTLLEGGFQYVHEGASAEGTVISQNGWQVVKNGATATDTTILNGTGTEAANGNSASSQSVQAGGSALNTTIGDDSPSGELLTDLSYQMVNGGRAENTTINNGGVQSVFAGGTAIGSVVNRGGRLEVSIWQDEPVAGKTAVAGSANNVTVEADGVLSVDAGTSAMDVVIKQGGALWATTDSTVTGTNSLGDFSIDGTTHTATNVLLENGGKLSVLSNGIAESTTVNNGGVLAVAAGGTASDIVMNDGGTLIADTGANILGNTTLKDNAVLAGDVTNNDTLLFSTGSGAEARFSGTLSGEGSLLKEGDGTLTVSDSTVTQSQLTLNGGTLALENSVVNSDVIAQSGTSLLLTGNTVLNGAIDPTDVTLDSGAIWNIPDNATVKSVLDDLSASGTINFTSVSGSFTPNTLTVKNLIGHGGGINMSVRLDDPTFPTDMLIIDGGTATGKTWLNFTNVGNAGLGLATTGNGIKVVDAINGATTEAGAFALGRKLQAGAYNYTLQHGTADESWYLTSEAAYRAETALYASLFAQTLDYDRVLAGSYSQRSNNAQRGSDNAVWGRIQGGHLGHGDRKGLAQGTTPESSGSYGFLQLGGDLLRTDVLTAGVYGALGESNNEVKNDDRSRAGSVRDHAYSLGGYLTAVDSGTGLWADMVAQGSRHSLEATSADNRFHTRGWSWLGSLGSGLPLNIGTSLVLEPQVQYVYQSTSLDNGHDNGGYVNFGTGSAQHVRAGLRLGNQSDMVFGQGTSTLAGYESTMKHSAAELPVNWWVTPSVIRTFGSDGDLNMGTTTAGSNVTFSPSQNGTALDVQAGVEAQIRQNVTLGVQGGYTRSVSGNSAGGYNGQATLKVAF</sequence>
<dbReference type="Gene3D" id="2.160.20.20">
    <property type="match status" value="2"/>
</dbReference>
<dbReference type="SUPFAM" id="SSF103515">
    <property type="entry name" value="Autotransporter"/>
    <property type="match status" value="1"/>
</dbReference>
<feature type="domain" description="Autotransporter" evidence="2">
    <location>
        <begin position="798"/>
        <end position="1096"/>
    </location>
</feature>
<proteinExistence type="predicted"/>
<gene>
    <name evidence="3" type="ORF">B6442_02590</name>
</gene>
<comment type="caution">
    <text evidence="3">The sequence shown here is derived from an EMBL/GenBank/DDBJ whole genome shotgun (WGS) entry which is preliminary data.</text>
</comment>
<dbReference type="Pfam" id="PF03797">
    <property type="entry name" value="Autotransporter"/>
    <property type="match status" value="1"/>
</dbReference>
<dbReference type="RefSeq" id="WP_032950153.1">
    <property type="nucleotide sequence ID" value="NZ_AP019692.1"/>
</dbReference>
<dbReference type="InterPro" id="IPR005546">
    <property type="entry name" value="Autotransporte_beta"/>
</dbReference>
<dbReference type="AlphaFoldDB" id="A0A3V2HZ12"/>
<dbReference type="SMART" id="SM00869">
    <property type="entry name" value="Autotransporter"/>
    <property type="match status" value="1"/>
</dbReference>
<dbReference type="EMBL" id="AAMCCN010000001">
    <property type="protein sequence ID" value="EDF8494974.1"/>
    <property type="molecule type" value="Genomic_DNA"/>
</dbReference>
<dbReference type="Pfam" id="PF18883">
    <property type="entry name" value="AC_1"/>
    <property type="match status" value="1"/>
</dbReference>
<protein>
    <submittedName>
        <fullName evidence="3">Autotransporter domain-containing protein</fullName>
    </submittedName>
</protein>
<dbReference type="InterPro" id="IPR024973">
    <property type="entry name" value="ESPR"/>
</dbReference>
<name>A0A3V2HZ12_SALSE</name>
<dbReference type="InterPro" id="IPR012332">
    <property type="entry name" value="Autotransporter_pectin_lyase_C"/>
</dbReference>
<dbReference type="Gene3D" id="2.40.128.130">
    <property type="entry name" value="Autotransporter beta-domain"/>
    <property type="match status" value="1"/>
</dbReference>
<dbReference type="InterPro" id="IPR036709">
    <property type="entry name" value="Autotransporte_beta_dom_sf"/>
</dbReference>
<evidence type="ECO:0000259" key="2">
    <source>
        <dbReference type="PROSITE" id="PS51208"/>
    </source>
</evidence>
<accession>A0A3V2HZ12</accession>
<dbReference type="InterPro" id="IPR043990">
    <property type="entry name" value="AC_1"/>
</dbReference>
<feature type="region of interest" description="Disordered" evidence="1">
    <location>
        <begin position="299"/>
        <end position="325"/>
    </location>
</feature>
<reference evidence="3" key="1">
    <citation type="submission" date="2018-07" db="EMBL/GenBank/DDBJ databases">
        <authorList>
            <consortium name="GenomeTrakr network: Whole genome sequencing for foodborne pathogen traceback"/>
        </authorList>
    </citation>
    <scope>NUCLEOTIDE SEQUENCE</scope>
    <source>
        <strain evidence="3">ADRDL-1057</strain>
    </source>
</reference>
<evidence type="ECO:0000313" key="3">
    <source>
        <dbReference type="EMBL" id="EDF8494974.1"/>
    </source>
</evidence>
<dbReference type="Pfam" id="PF16168">
    <property type="entry name" value="AIDA"/>
    <property type="match status" value="3"/>
</dbReference>
<dbReference type="InterPro" id="IPR030930">
    <property type="entry name" value="AIDA"/>
</dbReference>
<dbReference type="Pfam" id="PF13018">
    <property type="entry name" value="ESPR"/>
    <property type="match status" value="1"/>
</dbReference>
<dbReference type="NCBIfam" id="TIGR04415">
    <property type="entry name" value="O_hepto_targRPT"/>
    <property type="match status" value="8"/>
</dbReference>